<gene>
    <name evidence="2" type="ORF">H2O73_01660</name>
</gene>
<feature type="transmembrane region" description="Helical" evidence="1">
    <location>
        <begin position="136"/>
        <end position="156"/>
    </location>
</feature>
<keyword evidence="1" id="KW-0472">Membrane</keyword>
<evidence type="ECO:0000313" key="2">
    <source>
        <dbReference type="EMBL" id="MBA5761033.1"/>
    </source>
</evidence>
<dbReference type="EMBL" id="JACFYF010000001">
    <property type="protein sequence ID" value="MBA5761033.1"/>
    <property type="molecule type" value="Genomic_DNA"/>
</dbReference>
<protein>
    <submittedName>
        <fullName evidence="2">Uncharacterized protein</fullName>
    </submittedName>
</protein>
<feature type="transmembrane region" description="Helical" evidence="1">
    <location>
        <begin position="96"/>
        <end position="116"/>
    </location>
</feature>
<reference evidence="2 3" key="1">
    <citation type="submission" date="2020-07" db="EMBL/GenBank/DDBJ databases">
        <title>Vibrio marinisediminis sp. nov., isolated from marine sediment.</title>
        <authorList>
            <person name="Ji X."/>
        </authorList>
    </citation>
    <scope>NUCLEOTIDE SEQUENCE [LARGE SCALE GENOMIC DNA]</scope>
    <source>
        <strain evidence="2 3">404</strain>
    </source>
</reference>
<evidence type="ECO:0000256" key="1">
    <source>
        <dbReference type="SAM" id="Phobius"/>
    </source>
</evidence>
<proteinExistence type="predicted"/>
<keyword evidence="1" id="KW-0812">Transmembrane</keyword>
<accession>A0A7W2ISF4</accession>
<feature type="transmembrane region" description="Helical" evidence="1">
    <location>
        <begin position="63"/>
        <end position="84"/>
    </location>
</feature>
<dbReference type="AlphaFoldDB" id="A0A7W2ISF4"/>
<dbReference type="RefSeq" id="WP_182105872.1">
    <property type="nucleotide sequence ID" value="NZ_JACFYF010000001.1"/>
</dbReference>
<dbReference type="Proteomes" id="UP000571701">
    <property type="component" value="Unassembled WGS sequence"/>
</dbReference>
<comment type="caution">
    <text evidence="2">The sequence shown here is derived from an EMBL/GenBank/DDBJ whole genome shotgun (WGS) entry which is preliminary data.</text>
</comment>
<evidence type="ECO:0000313" key="3">
    <source>
        <dbReference type="Proteomes" id="UP000571701"/>
    </source>
</evidence>
<keyword evidence="3" id="KW-1185">Reference proteome</keyword>
<keyword evidence="1" id="KW-1133">Transmembrane helix</keyword>
<organism evidence="2 3">
    <name type="scientific">Vibrio marinisediminis</name>
    <dbReference type="NCBI Taxonomy" id="2758441"/>
    <lineage>
        <taxon>Bacteria</taxon>
        <taxon>Pseudomonadati</taxon>
        <taxon>Pseudomonadota</taxon>
        <taxon>Gammaproteobacteria</taxon>
        <taxon>Vibrionales</taxon>
        <taxon>Vibrionaceae</taxon>
        <taxon>Vibrio</taxon>
    </lineage>
</organism>
<name>A0A7W2ISF4_9VIBR</name>
<sequence>MYKLVCGISALVIGLLIFGSYDLVFSNQWYISHSSELLLAILSELPSFREYLTSAGFIDVTQLISLLQSITLSIVFAIIFRLILNTFTGLISVVQYVILGAFCGFLYYALPALIVFVDSQFFANTLSLPSLAPNGIVDVLIWYLPLMITVFFTAMSRRRHFAQAERFWFK</sequence>